<reference evidence="1 2" key="1">
    <citation type="journal article" date="2019" name="Sci. Rep.">
        <title>Orb-weaving spider Araneus ventricosus genome elucidates the spidroin gene catalogue.</title>
        <authorList>
            <person name="Kono N."/>
            <person name="Nakamura H."/>
            <person name="Ohtoshi R."/>
            <person name="Moran D.A.P."/>
            <person name="Shinohara A."/>
            <person name="Yoshida Y."/>
            <person name="Fujiwara M."/>
            <person name="Mori M."/>
            <person name="Tomita M."/>
            <person name="Arakawa K."/>
        </authorList>
    </citation>
    <scope>NUCLEOTIDE SEQUENCE [LARGE SCALE GENOMIC DNA]</scope>
</reference>
<dbReference type="AlphaFoldDB" id="A0A4Y2VU86"/>
<accession>A0A4Y2VU86</accession>
<evidence type="ECO:0000313" key="2">
    <source>
        <dbReference type="Proteomes" id="UP000499080"/>
    </source>
</evidence>
<keyword evidence="2" id="KW-1185">Reference proteome</keyword>
<proteinExistence type="predicted"/>
<comment type="caution">
    <text evidence="1">The sequence shown here is derived from an EMBL/GenBank/DDBJ whole genome shotgun (WGS) entry which is preliminary data.</text>
</comment>
<gene>
    <name evidence="1" type="ORF">AVEN_68240_1</name>
</gene>
<protein>
    <submittedName>
        <fullName evidence="1">Uncharacterized protein</fullName>
    </submittedName>
</protein>
<organism evidence="1 2">
    <name type="scientific">Araneus ventricosus</name>
    <name type="common">Orbweaver spider</name>
    <name type="synonym">Epeira ventricosa</name>
    <dbReference type="NCBI Taxonomy" id="182803"/>
    <lineage>
        <taxon>Eukaryota</taxon>
        <taxon>Metazoa</taxon>
        <taxon>Ecdysozoa</taxon>
        <taxon>Arthropoda</taxon>
        <taxon>Chelicerata</taxon>
        <taxon>Arachnida</taxon>
        <taxon>Araneae</taxon>
        <taxon>Araneomorphae</taxon>
        <taxon>Entelegynae</taxon>
        <taxon>Araneoidea</taxon>
        <taxon>Araneidae</taxon>
        <taxon>Araneus</taxon>
    </lineage>
</organism>
<sequence>MDEDDLIYPVEGEFHEIVVDPEVDEWSEPEVEEFPEAVDEVDHGNNPRLTLRNVARVDYRRLAGLKP</sequence>
<name>A0A4Y2VU86_ARAVE</name>
<dbReference type="Proteomes" id="UP000499080">
    <property type="component" value="Unassembled WGS sequence"/>
</dbReference>
<feature type="non-terminal residue" evidence="1">
    <location>
        <position position="67"/>
    </location>
</feature>
<evidence type="ECO:0000313" key="1">
    <source>
        <dbReference type="EMBL" id="GBO27784.1"/>
    </source>
</evidence>
<dbReference type="EMBL" id="BGPR01050848">
    <property type="protein sequence ID" value="GBO27784.1"/>
    <property type="molecule type" value="Genomic_DNA"/>
</dbReference>